<feature type="region of interest" description="Disordered" evidence="1">
    <location>
        <begin position="172"/>
        <end position="200"/>
    </location>
</feature>
<sequence>MPQRITRKEKETLLKKQRYVLIREQTYEESICLISRDEIVPPLKENIFQIGELISVSVPNSYCGKGHIIAVFDRLAELLEEQDVNESEEEETHKPSQSGSARKTVKQTLIQHSKENIEPAQSPKQQEEPQSQKGLTFIEQPSGSIHTILPHILSSPPLINTITIMDEEDEVNNDAEEADCETNREPKTSTPNRSQRNKDAANISFTTKNVEDLSTSFWQNRVADLEKKLVSETKAHGETKNELLQYKAASIGMNVFLLFPAYSLHLFLLFCLYCKTSRINDVCTLFIDNLSNKLNLKRGVQLDKEGEAELLGLTLAEVEECVGKTHNVTGRNLFSKVFPDFKSHPVKYDIWQHKDDEDLAKFEKIFEFGGSYFGMTWNKREKKKERSQSQSLIIFGTGTDGQLRSDHGPTSRPAAIVDD</sequence>
<evidence type="ECO:0000256" key="1">
    <source>
        <dbReference type="SAM" id="MobiDB-lite"/>
    </source>
</evidence>
<comment type="caution">
    <text evidence="3">The sequence shown here is derived from an EMBL/GenBank/DDBJ whole genome shotgun (WGS) entry which is preliminary data.</text>
</comment>
<dbReference type="Proteomes" id="UP000663829">
    <property type="component" value="Unassembled WGS sequence"/>
</dbReference>
<reference evidence="3" key="1">
    <citation type="submission" date="2021-02" db="EMBL/GenBank/DDBJ databases">
        <authorList>
            <person name="Nowell W R."/>
        </authorList>
    </citation>
    <scope>NUCLEOTIDE SEQUENCE</scope>
</reference>
<dbReference type="EMBL" id="CAJNOQ010023809">
    <property type="protein sequence ID" value="CAF1520266.1"/>
    <property type="molecule type" value="Genomic_DNA"/>
</dbReference>
<gene>
    <name evidence="3" type="ORF">GPM918_LOCUS37524</name>
    <name evidence="4" type="ORF">SRO942_LOCUS38292</name>
</gene>
<keyword evidence="2" id="KW-1133">Transmembrane helix</keyword>
<dbReference type="EMBL" id="CAJOBC010089360">
    <property type="protein sequence ID" value="CAF4379743.1"/>
    <property type="molecule type" value="Genomic_DNA"/>
</dbReference>
<protein>
    <submittedName>
        <fullName evidence="3">Uncharacterized protein</fullName>
    </submittedName>
</protein>
<keyword evidence="5" id="KW-1185">Reference proteome</keyword>
<name>A0A815UBH9_9BILA</name>
<keyword evidence="2" id="KW-0812">Transmembrane</keyword>
<feature type="compositionally biased region" description="Polar residues" evidence="1">
    <location>
        <begin position="95"/>
        <end position="105"/>
    </location>
</feature>
<evidence type="ECO:0000313" key="4">
    <source>
        <dbReference type="EMBL" id="CAF4379743.1"/>
    </source>
</evidence>
<feature type="region of interest" description="Disordered" evidence="1">
    <location>
        <begin position="384"/>
        <end position="419"/>
    </location>
</feature>
<feature type="region of interest" description="Disordered" evidence="1">
    <location>
        <begin position="83"/>
        <end position="105"/>
    </location>
</feature>
<evidence type="ECO:0000256" key="2">
    <source>
        <dbReference type="SAM" id="Phobius"/>
    </source>
</evidence>
<keyword evidence="2" id="KW-0472">Membrane</keyword>
<dbReference type="Proteomes" id="UP000681722">
    <property type="component" value="Unassembled WGS sequence"/>
</dbReference>
<organism evidence="3 5">
    <name type="scientific">Didymodactylos carnosus</name>
    <dbReference type="NCBI Taxonomy" id="1234261"/>
    <lineage>
        <taxon>Eukaryota</taxon>
        <taxon>Metazoa</taxon>
        <taxon>Spiralia</taxon>
        <taxon>Gnathifera</taxon>
        <taxon>Rotifera</taxon>
        <taxon>Eurotatoria</taxon>
        <taxon>Bdelloidea</taxon>
        <taxon>Philodinida</taxon>
        <taxon>Philodinidae</taxon>
        <taxon>Didymodactylos</taxon>
    </lineage>
</organism>
<evidence type="ECO:0000313" key="5">
    <source>
        <dbReference type="Proteomes" id="UP000663829"/>
    </source>
</evidence>
<proteinExistence type="predicted"/>
<accession>A0A815UBH9</accession>
<feature type="transmembrane region" description="Helical" evidence="2">
    <location>
        <begin position="251"/>
        <end position="270"/>
    </location>
</feature>
<evidence type="ECO:0000313" key="3">
    <source>
        <dbReference type="EMBL" id="CAF1520266.1"/>
    </source>
</evidence>
<dbReference type="AlphaFoldDB" id="A0A815UBH9"/>